<keyword evidence="2" id="KW-1185">Reference proteome</keyword>
<evidence type="ECO:0000313" key="1">
    <source>
        <dbReference type="EMBL" id="KAI9910822.1"/>
    </source>
</evidence>
<protein>
    <submittedName>
        <fullName evidence="1">Uncharacterized protein</fullName>
    </submittedName>
</protein>
<proteinExistence type="predicted"/>
<organism evidence="1 2">
    <name type="scientific">Peronosclerospora sorghi</name>
    <dbReference type="NCBI Taxonomy" id="230839"/>
    <lineage>
        <taxon>Eukaryota</taxon>
        <taxon>Sar</taxon>
        <taxon>Stramenopiles</taxon>
        <taxon>Oomycota</taxon>
        <taxon>Peronosporomycetes</taxon>
        <taxon>Peronosporales</taxon>
        <taxon>Peronosporaceae</taxon>
        <taxon>Peronosclerospora</taxon>
    </lineage>
</organism>
<reference evidence="1 2" key="1">
    <citation type="journal article" date="2022" name="bioRxiv">
        <title>The genome of the oomycete Peronosclerospora sorghi, a cosmopolitan pathogen of maize and sorghum, is inflated with dispersed pseudogenes.</title>
        <authorList>
            <person name="Fletcher K."/>
            <person name="Martin F."/>
            <person name="Isakeit T."/>
            <person name="Cavanaugh K."/>
            <person name="Magill C."/>
            <person name="Michelmore R."/>
        </authorList>
    </citation>
    <scope>NUCLEOTIDE SEQUENCE [LARGE SCALE GENOMIC DNA]</scope>
    <source>
        <strain evidence="1">P6</strain>
    </source>
</reference>
<gene>
    <name evidence="1" type="ORF">PsorP6_010944</name>
</gene>
<accession>A0ACC0VWD6</accession>
<name>A0ACC0VWD6_9STRA</name>
<dbReference type="Proteomes" id="UP001163321">
    <property type="component" value="Chromosome 6"/>
</dbReference>
<sequence length="270" mass="29123">MNSHRWVIGVTLSLTATLFGTPGKVLLKLSHTSSQTLSVKAAATVCVVMLNHELRLRSSGEENFLSILATMAGFSVVWNIVLSPYLLNEMLSTYDLRGTAVILVGCVFVGVSGSHDTPTHRSAELFRLFESRIFVKYAVFAVFLAVEASVALVAEGGSIWYRPETYVIFVAALSSAGGGIYVLDLGLREHDALYLVAIYQAFLILIGSVSGISGMNTRWQLVVYPFIIVTTVGGIIVLSEKHTEHCDPGILSARIIGAEQVHSSSLKTTG</sequence>
<evidence type="ECO:0000313" key="2">
    <source>
        <dbReference type="Proteomes" id="UP001163321"/>
    </source>
</evidence>
<comment type="caution">
    <text evidence="1">The sequence shown here is derived from an EMBL/GenBank/DDBJ whole genome shotgun (WGS) entry which is preliminary data.</text>
</comment>
<dbReference type="EMBL" id="CM047585">
    <property type="protein sequence ID" value="KAI9910822.1"/>
    <property type="molecule type" value="Genomic_DNA"/>
</dbReference>